<dbReference type="InterPro" id="IPR004183">
    <property type="entry name" value="Xdiol_dOase_suB"/>
</dbReference>
<dbReference type="Pfam" id="PF02900">
    <property type="entry name" value="LigB"/>
    <property type="match status" value="1"/>
</dbReference>
<dbReference type="EMBL" id="JACJVJ010000001">
    <property type="protein sequence ID" value="MBC2777049.1"/>
    <property type="molecule type" value="Genomic_DNA"/>
</dbReference>
<dbReference type="Gene3D" id="3.40.830.10">
    <property type="entry name" value="LigB-like"/>
    <property type="match status" value="1"/>
</dbReference>
<gene>
    <name evidence="2" type="ORF">H6P80_05375</name>
</gene>
<dbReference type="GO" id="GO:0016702">
    <property type="term" value="F:oxidoreductase activity, acting on single donors with incorporation of molecular oxygen, incorporation of two atoms of oxygen"/>
    <property type="evidence" value="ECO:0007669"/>
    <property type="project" value="UniProtKB-ARBA"/>
</dbReference>
<evidence type="ECO:0000313" key="3">
    <source>
        <dbReference type="Proteomes" id="UP000564378"/>
    </source>
</evidence>
<feature type="domain" description="Extradiol ring-cleavage dioxygenase class III enzyme subunit B" evidence="1">
    <location>
        <begin position="57"/>
        <end position="287"/>
    </location>
</feature>
<protein>
    <submittedName>
        <fullName evidence="2">Extradiol ring-cleavage dioxygenase</fullName>
    </submittedName>
</protein>
<name>A0A842HXL2_9SPHN</name>
<organism evidence="2 3">
    <name type="scientific">Parasphingopyxis marina</name>
    <dbReference type="NCBI Taxonomy" id="2761622"/>
    <lineage>
        <taxon>Bacteria</taxon>
        <taxon>Pseudomonadati</taxon>
        <taxon>Pseudomonadota</taxon>
        <taxon>Alphaproteobacteria</taxon>
        <taxon>Sphingomonadales</taxon>
        <taxon>Sphingomonadaceae</taxon>
        <taxon>Parasphingopyxis</taxon>
    </lineage>
</organism>
<reference evidence="2 3" key="1">
    <citation type="submission" date="2020-08" db="EMBL/GenBank/DDBJ databases">
        <title>Draft genome sequence of Parasphingopyxis sp. GrpM-11.</title>
        <authorList>
            <person name="Oh J."/>
            <person name="Roh D.-H."/>
        </authorList>
    </citation>
    <scope>NUCLEOTIDE SEQUENCE [LARGE SCALE GENOMIC DNA]</scope>
    <source>
        <strain evidence="2 3">GrpM-11</strain>
    </source>
</reference>
<keyword evidence="2" id="KW-0560">Oxidoreductase</keyword>
<accession>A0A842HXL2</accession>
<dbReference type="GO" id="GO:0008198">
    <property type="term" value="F:ferrous iron binding"/>
    <property type="evidence" value="ECO:0007669"/>
    <property type="project" value="InterPro"/>
</dbReference>
<dbReference type="AlphaFoldDB" id="A0A842HXL2"/>
<keyword evidence="3" id="KW-1185">Reference proteome</keyword>
<proteinExistence type="predicted"/>
<evidence type="ECO:0000313" key="2">
    <source>
        <dbReference type="EMBL" id="MBC2777049.1"/>
    </source>
</evidence>
<dbReference type="Proteomes" id="UP000564378">
    <property type="component" value="Unassembled WGS sequence"/>
</dbReference>
<evidence type="ECO:0000259" key="1">
    <source>
        <dbReference type="Pfam" id="PF02900"/>
    </source>
</evidence>
<dbReference type="SUPFAM" id="SSF53213">
    <property type="entry name" value="LigB-like"/>
    <property type="match status" value="1"/>
</dbReference>
<sequence>MLNTEQEDWAKFAERDATGKFLDKAGAPTSYEALLESADSAVLEQVRPDILEQRYTASIAGVDRMRQAIAESGIDTLIVVGDDQKELYHEDNLPSILLYYGETIRNNPRHKAKPNPLQWWQNARGGYYVDQGETDFPVDAALSRHMIASLVDAQFDISTADRLPEGAGEGHAFGFIHRRLMDEANPLAIVPVALNTYYPPNQPTPARCHALGEAIRAAVESYPEDIRVGIIASGGLSHFTVDEDLDRAVIDAMQRKDTEAMANLDRAKLNSGNSEIRNWITAAGACTHLELTRCDYLPCYRTEAGTGTGVCFAEWK</sequence>
<keyword evidence="2" id="KW-0223">Dioxygenase</keyword>
<comment type="caution">
    <text evidence="2">The sequence shown here is derived from an EMBL/GenBank/DDBJ whole genome shotgun (WGS) entry which is preliminary data.</text>
</comment>